<dbReference type="HAMAP" id="MF_01964">
    <property type="entry name" value="IMPDH"/>
    <property type="match status" value="1"/>
</dbReference>
<evidence type="ECO:0000313" key="23">
    <source>
        <dbReference type="Proteomes" id="UP000516349"/>
    </source>
</evidence>
<feature type="binding site" evidence="13 15">
    <location>
        <begin position="348"/>
        <end position="350"/>
    </location>
    <ligand>
        <name>IMP</name>
        <dbReference type="ChEBI" id="CHEBI:58053"/>
    </ligand>
</feature>
<dbReference type="InterPro" id="IPR001093">
    <property type="entry name" value="IMP_DH_GMPRt"/>
</dbReference>
<comment type="subunit">
    <text evidence="3 13">Homotetramer.</text>
</comment>
<feature type="domain" description="CBS" evidence="21">
    <location>
        <begin position="101"/>
        <end position="160"/>
    </location>
</feature>
<dbReference type="CDD" id="cd00381">
    <property type="entry name" value="IMPDH"/>
    <property type="match status" value="1"/>
</dbReference>
<evidence type="ECO:0000256" key="15">
    <source>
        <dbReference type="PIRSR" id="PIRSR000130-2"/>
    </source>
</evidence>
<feature type="binding site" evidence="13 15">
    <location>
        <position position="313"/>
    </location>
    <ligand>
        <name>IMP</name>
        <dbReference type="ChEBI" id="CHEBI:58053"/>
    </ligand>
</feature>
<dbReference type="Gene3D" id="3.20.20.70">
    <property type="entry name" value="Aldolase class I"/>
    <property type="match status" value="1"/>
</dbReference>
<evidence type="ECO:0000256" key="5">
    <source>
        <dbReference type="ARBA" id="ARBA00022737"/>
    </source>
</evidence>
<dbReference type="SMART" id="SM01240">
    <property type="entry name" value="IMPDH"/>
    <property type="match status" value="1"/>
</dbReference>
<comment type="activity regulation">
    <text evidence="13">Mycophenolic acid (MPA) is a non-competitive inhibitor that prevents formation of the closed enzyme conformation by binding to the same site as the amobile flap. In contrast, mizoribine monophosphate (MZP) is a competitive inhibitor that induces the closed conformation. MPA is a potent inhibitor of mammalian IMPDHs but a poor inhibitor of the bacterial enzymes. MZP is a more potent inhibitor of bacterial IMPDH.</text>
</comment>
<evidence type="ECO:0000256" key="1">
    <source>
        <dbReference type="ARBA" id="ARBA00001958"/>
    </source>
</evidence>
<dbReference type="PROSITE" id="PS00487">
    <property type="entry name" value="IMP_DH_GMP_RED"/>
    <property type="match status" value="1"/>
</dbReference>
<dbReference type="FunFam" id="3.20.20.70:FF:000003">
    <property type="entry name" value="GMP reductase"/>
    <property type="match status" value="1"/>
</dbReference>
<evidence type="ECO:0000256" key="12">
    <source>
        <dbReference type="ARBA" id="ARBA00048028"/>
    </source>
</evidence>
<dbReference type="AlphaFoldDB" id="A0A7H1NSC7"/>
<dbReference type="SUPFAM" id="SSF51412">
    <property type="entry name" value="Inosine monophosphate dehydrogenase (IMPDH)"/>
    <property type="match status" value="1"/>
</dbReference>
<feature type="binding site" evidence="13">
    <location>
        <position position="258"/>
    </location>
    <ligand>
        <name>NAD(+)</name>
        <dbReference type="ChEBI" id="CHEBI:57540"/>
    </ligand>
</feature>
<dbReference type="PANTHER" id="PTHR11911">
    <property type="entry name" value="INOSINE-5-MONOPHOSPHATE DEHYDROGENASE RELATED"/>
    <property type="match status" value="1"/>
</dbReference>
<evidence type="ECO:0000256" key="4">
    <source>
        <dbReference type="ARBA" id="ARBA00022723"/>
    </source>
</evidence>
<evidence type="ECO:0000256" key="9">
    <source>
        <dbReference type="ARBA" id="ARBA00023002"/>
    </source>
</evidence>
<evidence type="ECO:0000256" key="17">
    <source>
        <dbReference type="PIRSR" id="PIRSR000130-4"/>
    </source>
</evidence>
<name>A0A7H1NSC7_9PROT</name>
<feature type="binding site" description="in other chain" evidence="13 17">
    <location>
        <position position="310"/>
    </location>
    <ligand>
        <name>K(+)</name>
        <dbReference type="ChEBI" id="CHEBI:29103"/>
        <note>ligand shared between two tetrameric partners</note>
    </ligand>
</feature>
<feature type="binding site" evidence="13 16">
    <location>
        <begin position="308"/>
        <end position="310"/>
    </location>
    <ligand>
        <name>NAD(+)</name>
        <dbReference type="ChEBI" id="CHEBI:57540"/>
    </ligand>
</feature>
<reference evidence="22 23" key="1">
    <citation type="submission" date="2020-08" db="EMBL/GenBank/DDBJ databases">
        <title>Complete genome sequence of Entomobacter blattae G55GP.</title>
        <authorList>
            <person name="Poehlein A."/>
            <person name="Guzman J."/>
            <person name="Daniel R."/>
            <person name="Vilcinskas A."/>
        </authorList>
    </citation>
    <scope>NUCLEOTIDE SEQUENCE [LARGE SCALE GENOMIC DNA]</scope>
    <source>
        <strain evidence="22 23">G55GP</strain>
    </source>
</reference>
<keyword evidence="8 13" id="KW-0630">Potassium</keyword>
<feature type="binding site" evidence="16">
    <location>
        <begin position="258"/>
        <end position="260"/>
    </location>
    <ligand>
        <name>NAD(+)</name>
        <dbReference type="ChEBI" id="CHEBI:57540"/>
    </ligand>
</feature>
<evidence type="ECO:0000256" key="19">
    <source>
        <dbReference type="RuleBase" id="RU003927"/>
    </source>
</evidence>
<comment type="pathway">
    <text evidence="13 20">Purine metabolism; XMP biosynthesis via de novo pathway; XMP from IMP: step 1/1.</text>
</comment>
<dbReference type="InterPro" id="IPR046342">
    <property type="entry name" value="CBS_dom_sf"/>
</dbReference>
<dbReference type="RefSeq" id="WP_203412928.1">
    <property type="nucleotide sequence ID" value="NZ_CP060244.1"/>
</dbReference>
<dbReference type="Pfam" id="PF00571">
    <property type="entry name" value="CBS"/>
    <property type="match status" value="2"/>
</dbReference>
<gene>
    <name evidence="13 22" type="primary">guaB</name>
    <name evidence="22" type="ORF">JGUZn3_14640</name>
</gene>
<feature type="binding site" evidence="13">
    <location>
        <position position="482"/>
    </location>
    <ligand>
        <name>K(+)</name>
        <dbReference type="ChEBI" id="CHEBI:29103"/>
        <note>ligand shared between two tetrameric partners</note>
    </ligand>
</feature>
<comment type="cofactor">
    <cofactor evidence="1 13">
        <name>K(+)</name>
        <dbReference type="ChEBI" id="CHEBI:29103"/>
    </cofactor>
</comment>
<dbReference type="NCBIfam" id="TIGR01302">
    <property type="entry name" value="IMP_dehydrog"/>
    <property type="match status" value="1"/>
</dbReference>
<evidence type="ECO:0000256" key="18">
    <source>
        <dbReference type="PROSITE-ProRule" id="PRU00703"/>
    </source>
</evidence>
<dbReference type="GO" id="GO:0006177">
    <property type="term" value="P:GMP biosynthetic process"/>
    <property type="evidence" value="ECO:0007669"/>
    <property type="project" value="UniProtKB-UniRule"/>
</dbReference>
<dbReference type="GO" id="GO:0003938">
    <property type="term" value="F:IMP dehydrogenase activity"/>
    <property type="evidence" value="ECO:0007669"/>
    <property type="project" value="UniProtKB-UniRule"/>
</dbReference>
<comment type="similarity">
    <text evidence="2 13 19">Belongs to the IMPDH/GMPR family.</text>
</comment>
<evidence type="ECO:0000256" key="2">
    <source>
        <dbReference type="ARBA" id="ARBA00005502"/>
    </source>
</evidence>
<evidence type="ECO:0000256" key="20">
    <source>
        <dbReference type="RuleBase" id="RU003928"/>
    </source>
</evidence>
<sequence length="498" mass="53348">MSFKPSSSLYNRISEALAFDDVLVIPAESSVLPSEVVTSTRLTRRVNLNIPLVSAAMDTVTEEKMAIAMAQQGGLGVIHKNLDIEEQAEQVRRVKRFESGMVINPVTIHPDETLQDARQIMSANGISGLPVVEHGSQRLIGILTNRDVRFATDPKQRVSELMTRDNLITIRKDGKLDRAYAEHLLHKHRIEKLLVVDEEGRCVGIITVKDIEKSVTFPLANKDEMGRLRCAAATGVGDDGFKRARALVNAGVDILVVDTAHGHSSGVLAAVERIKSLRNDIQIIAGNVATPEGAMALINAGADSVKIGIGPGSICTTRVVAGVGVPQFSAVLETAAACHEQDVPAIADGGIRTSGDIVKAIAAGADVVMVGSLLAGTEESPGEVFLYQGRTYKSYRGMGSLGAMARGSADRYFQQEVKDTQKMVPEGIEGRVPYKGAMGAVVHQLVGGLRSGMGYTGCGNIAELQSKPQFRRITGAGLRESHVHDVSITREAPNYRQE</sequence>
<dbReference type="PANTHER" id="PTHR11911:SF111">
    <property type="entry name" value="INOSINE-5'-MONOPHOSPHATE DEHYDROGENASE"/>
    <property type="match status" value="1"/>
</dbReference>
<evidence type="ECO:0000313" key="22">
    <source>
        <dbReference type="EMBL" id="QNT78687.1"/>
    </source>
</evidence>
<evidence type="ECO:0000256" key="14">
    <source>
        <dbReference type="PIRSR" id="PIRSR000130-1"/>
    </source>
</evidence>
<dbReference type="EC" id="1.1.1.205" evidence="13 20"/>
<feature type="binding site" evidence="13">
    <location>
        <position position="480"/>
    </location>
    <ligand>
        <name>K(+)</name>
        <dbReference type="ChEBI" id="CHEBI:29103"/>
        <note>ligand shared between two tetrameric partners</note>
    </ligand>
</feature>
<feature type="binding site" evidence="13 15">
    <location>
        <begin position="371"/>
        <end position="372"/>
    </location>
    <ligand>
        <name>IMP</name>
        <dbReference type="ChEBI" id="CHEBI:58053"/>
    </ligand>
</feature>
<evidence type="ECO:0000256" key="13">
    <source>
        <dbReference type="HAMAP-Rule" id="MF_01964"/>
    </source>
</evidence>
<dbReference type="SUPFAM" id="SSF54631">
    <property type="entry name" value="CBS-domain pair"/>
    <property type="match status" value="1"/>
</dbReference>
<dbReference type="InterPro" id="IPR000644">
    <property type="entry name" value="CBS_dom"/>
</dbReference>
<dbReference type="InterPro" id="IPR013785">
    <property type="entry name" value="Aldolase_TIM"/>
</dbReference>
<dbReference type="KEGG" id="ebla:JGUZn3_14640"/>
<protein>
    <recommendedName>
        <fullName evidence="13 20">Inosine-5'-monophosphate dehydrogenase</fullName>
        <shortName evidence="13">IMP dehydrogenase</shortName>
        <shortName evidence="13">IMPD</shortName>
        <shortName evidence="13">IMPDH</shortName>
        <ecNumber evidence="13 20">1.1.1.205</ecNumber>
    </recommendedName>
</protein>
<feature type="binding site" description="in other chain" evidence="13 17">
    <location>
        <position position="312"/>
    </location>
    <ligand>
        <name>K(+)</name>
        <dbReference type="ChEBI" id="CHEBI:29103"/>
        <note>ligand shared between two tetrameric partners</note>
    </ligand>
</feature>
<dbReference type="InterPro" id="IPR015875">
    <property type="entry name" value="IMP_DH/GMP_Rdtase_CS"/>
</dbReference>
<keyword evidence="11 18" id="KW-0129">CBS domain</keyword>
<comment type="function">
    <text evidence="13">Catalyzes the conversion of inosine 5'-phosphate (IMP) to xanthosine 5'-phosphate (XMP), the first committed and rate-limiting step in the de novo synthesis of guanine nucleotides, and therefore plays an important role in the regulation of cell growth.</text>
</comment>
<dbReference type="GO" id="GO:0000166">
    <property type="term" value="F:nucleotide binding"/>
    <property type="evidence" value="ECO:0007669"/>
    <property type="project" value="UniProtKB-UniRule"/>
</dbReference>
<keyword evidence="5" id="KW-0677">Repeat</keyword>
<dbReference type="EMBL" id="CP060244">
    <property type="protein sequence ID" value="QNT78687.1"/>
    <property type="molecule type" value="Genomic_DNA"/>
</dbReference>
<dbReference type="GO" id="GO:0006183">
    <property type="term" value="P:GTP biosynthetic process"/>
    <property type="evidence" value="ECO:0007669"/>
    <property type="project" value="TreeGrafter"/>
</dbReference>
<feature type="domain" description="CBS" evidence="21">
    <location>
        <begin position="162"/>
        <end position="224"/>
    </location>
</feature>
<comment type="catalytic activity">
    <reaction evidence="12 13 20">
        <text>IMP + NAD(+) + H2O = XMP + NADH + H(+)</text>
        <dbReference type="Rhea" id="RHEA:11708"/>
        <dbReference type="ChEBI" id="CHEBI:15377"/>
        <dbReference type="ChEBI" id="CHEBI:15378"/>
        <dbReference type="ChEBI" id="CHEBI:57464"/>
        <dbReference type="ChEBI" id="CHEBI:57540"/>
        <dbReference type="ChEBI" id="CHEBI:57945"/>
        <dbReference type="ChEBI" id="CHEBI:58053"/>
        <dbReference type="EC" id="1.1.1.205"/>
    </reaction>
</comment>
<dbReference type="PROSITE" id="PS51371">
    <property type="entry name" value="CBS"/>
    <property type="match status" value="2"/>
</dbReference>
<keyword evidence="23" id="KW-1185">Reference proteome</keyword>
<dbReference type="Proteomes" id="UP000516349">
    <property type="component" value="Chromosome"/>
</dbReference>
<evidence type="ECO:0000256" key="3">
    <source>
        <dbReference type="ARBA" id="ARBA00011881"/>
    </source>
</evidence>
<feature type="active site" description="Thioimidate intermediate" evidence="13 14">
    <location>
        <position position="315"/>
    </location>
</feature>
<keyword evidence="6 13" id="KW-0332">GMP biosynthesis</keyword>
<evidence type="ECO:0000256" key="6">
    <source>
        <dbReference type="ARBA" id="ARBA00022749"/>
    </source>
</evidence>
<keyword evidence="7 13" id="KW-0658">Purine biosynthesis</keyword>
<feature type="binding site" evidence="13 15">
    <location>
        <position position="426"/>
    </location>
    <ligand>
        <name>IMP</name>
        <dbReference type="ChEBI" id="CHEBI:58053"/>
    </ligand>
</feature>
<evidence type="ECO:0000256" key="11">
    <source>
        <dbReference type="ARBA" id="ARBA00023122"/>
    </source>
</evidence>
<evidence type="ECO:0000259" key="21">
    <source>
        <dbReference type="PROSITE" id="PS51371"/>
    </source>
</evidence>
<evidence type="ECO:0000256" key="10">
    <source>
        <dbReference type="ARBA" id="ARBA00023027"/>
    </source>
</evidence>
<comment type="caution">
    <text evidence="13">Lacks conserved residue(s) required for the propagation of feature annotation.</text>
</comment>
<dbReference type="CDD" id="cd04601">
    <property type="entry name" value="CBS_pair_IMPDH"/>
    <property type="match status" value="1"/>
</dbReference>
<feature type="binding site" evidence="13">
    <location>
        <position position="481"/>
    </location>
    <ligand>
        <name>K(+)</name>
        <dbReference type="ChEBI" id="CHEBI:29103"/>
        <note>ligand shared between two tetrameric partners</note>
    </ligand>
</feature>
<keyword evidence="10 13" id="KW-0520">NAD</keyword>
<dbReference type="UniPathway" id="UPA00601">
    <property type="reaction ID" value="UER00295"/>
</dbReference>
<evidence type="ECO:0000256" key="8">
    <source>
        <dbReference type="ARBA" id="ARBA00022958"/>
    </source>
</evidence>
<feature type="active site" description="Proton acceptor" evidence="13 14">
    <location>
        <position position="411"/>
    </location>
</feature>
<dbReference type="GO" id="GO:0046872">
    <property type="term" value="F:metal ion binding"/>
    <property type="evidence" value="ECO:0007669"/>
    <property type="project" value="UniProtKB-UniRule"/>
</dbReference>
<proteinExistence type="inferred from homology"/>
<dbReference type="PIRSF" id="PIRSF000130">
    <property type="entry name" value="IMPDH"/>
    <property type="match status" value="1"/>
</dbReference>
<feature type="binding site" description="in other chain" evidence="13 17">
    <location>
        <position position="315"/>
    </location>
    <ligand>
        <name>K(+)</name>
        <dbReference type="ChEBI" id="CHEBI:29103"/>
        <note>ligand shared between two tetrameric partners</note>
    </ligand>
</feature>
<dbReference type="Pfam" id="PF00478">
    <property type="entry name" value="IMPDH"/>
    <property type="match status" value="1"/>
</dbReference>
<feature type="binding site" evidence="13 15">
    <location>
        <begin position="395"/>
        <end position="399"/>
    </location>
    <ligand>
        <name>IMP</name>
        <dbReference type="ChEBI" id="CHEBI:58053"/>
    </ligand>
</feature>
<keyword evidence="9 13" id="KW-0560">Oxidoreductase</keyword>
<organism evidence="22 23">
    <name type="scientific">Entomobacter blattae</name>
    <dbReference type="NCBI Taxonomy" id="2762277"/>
    <lineage>
        <taxon>Bacteria</taxon>
        <taxon>Pseudomonadati</taxon>
        <taxon>Pseudomonadota</taxon>
        <taxon>Alphaproteobacteria</taxon>
        <taxon>Acetobacterales</taxon>
        <taxon>Acetobacteraceae</taxon>
        <taxon>Entomobacter</taxon>
    </lineage>
</organism>
<dbReference type="InterPro" id="IPR005990">
    <property type="entry name" value="IMP_DH"/>
</dbReference>
<dbReference type="SMART" id="SM00116">
    <property type="entry name" value="CBS"/>
    <property type="match status" value="2"/>
</dbReference>
<keyword evidence="4 13" id="KW-0479">Metal-binding</keyword>
<evidence type="ECO:0000256" key="16">
    <source>
        <dbReference type="PIRSR" id="PIRSR000130-3"/>
    </source>
</evidence>
<accession>A0A7H1NSC7</accession>
<evidence type="ECO:0000256" key="7">
    <source>
        <dbReference type="ARBA" id="ARBA00022755"/>
    </source>
</evidence>